<dbReference type="Proteomes" id="UP000290204">
    <property type="component" value="Unassembled WGS sequence"/>
</dbReference>
<dbReference type="AlphaFoldDB" id="A0A4Q1CDN6"/>
<dbReference type="OrthoDB" id="649093at2"/>
<gene>
    <name evidence="1" type="ORF">ESA94_20590</name>
</gene>
<name>A0A4Q1CDN6_9BACT</name>
<proteinExistence type="predicted"/>
<sequence length="177" mass="20285">MKKKVVSTSYMKCILTVLVLITCYEQLLAQKQLKKECFEAEINSENVFTKIEIVPSFIGGSNTFKSYLNSSGGFGFLSNELLNKDSIYFDTARVRFIISKYGVMSNLSVTKCHSESYKKEVYQVIRGSACGWIPGNFSGRNINGWVQIDIYFQLKRCQDNSIQKTVSYKQYDYKTDD</sequence>
<dbReference type="RefSeq" id="WP_129132851.1">
    <property type="nucleotide sequence ID" value="NZ_SDHW01000009.1"/>
</dbReference>
<evidence type="ECO:0000313" key="1">
    <source>
        <dbReference type="EMBL" id="RXK57599.1"/>
    </source>
</evidence>
<keyword evidence="2" id="KW-1185">Reference proteome</keyword>
<evidence type="ECO:0008006" key="3">
    <source>
        <dbReference type="Google" id="ProtNLM"/>
    </source>
</evidence>
<evidence type="ECO:0000313" key="2">
    <source>
        <dbReference type="Proteomes" id="UP000290204"/>
    </source>
</evidence>
<dbReference type="EMBL" id="SDHW01000009">
    <property type="protein sequence ID" value="RXK57599.1"/>
    <property type="molecule type" value="Genomic_DNA"/>
</dbReference>
<comment type="caution">
    <text evidence="1">The sequence shown here is derived from an EMBL/GenBank/DDBJ whole genome shotgun (WGS) entry which is preliminary data.</text>
</comment>
<reference evidence="1 2" key="1">
    <citation type="submission" date="2019-01" db="EMBL/GenBank/DDBJ databases">
        <title>Lacibacter sp. strain TTM-7.</title>
        <authorList>
            <person name="Chen W.-M."/>
        </authorList>
    </citation>
    <scope>NUCLEOTIDE SEQUENCE [LARGE SCALE GENOMIC DNA]</scope>
    <source>
        <strain evidence="1 2">TTM-7</strain>
    </source>
</reference>
<organism evidence="1 2">
    <name type="scientific">Lacibacter luteus</name>
    <dbReference type="NCBI Taxonomy" id="2508719"/>
    <lineage>
        <taxon>Bacteria</taxon>
        <taxon>Pseudomonadati</taxon>
        <taxon>Bacteroidota</taxon>
        <taxon>Chitinophagia</taxon>
        <taxon>Chitinophagales</taxon>
        <taxon>Chitinophagaceae</taxon>
        <taxon>Lacibacter</taxon>
    </lineage>
</organism>
<accession>A0A4Q1CDN6</accession>
<protein>
    <recommendedName>
        <fullName evidence="3">TonB C-terminal domain-containing protein</fullName>
    </recommendedName>
</protein>